<accession>A0A5B7J3H3</accession>
<comment type="caution">
    <text evidence="1">The sequence shown here is derived from an EMBL/GenBank/DDBJ whole genome shotgun (WGS) entry which is preliminary data.</text>
</comment>
<dbReference type="Proteomes" id="UP000324222">
    <property type="component" value="Unassembled WGS sequence"/>
</dbReference>
<sequence length="73" mass="8373">MVYQWMPCLMDYFSHKNSTRPIRVCVYSGNTCNGRGPLPPPPPPRERTMVMFLWEEEAEALCSLPPPPIELPP</sequence>
<organism evidence="1 2">
    <name type="scientific">Portunus trituberculatus</name>
    <name type="common">Swimming crab</name>
    <name type="synonym">Neptunus trituberculatus</name>
    <dbReference type="NCBI Taxonomy" id="210409"/>
    <lineage>
        <taxon>Eukaryota</taxon>
        <taxon>Metazoa</taxon>
        <taxon>Ecdysozoa</taxon>
        <taxon>Arthropoda</taxon>
        <taxon>Crustacea</taxon>
        <taxon>Multicrustacea</taxon>
        <taxon>Malacostraca</taxon>
        <taxon>Eumalacostraca</taxon>
        <taxon>Eucarida</taxon>
        <taxon>Decapoda</taxon>
        <taxon>Pleocyemata</taxon>
        <taxon>Brachyura</taxon>
        <taxon>Eubrachyura</taxon>
        <taxon>Portunoidea</taxon>
        <taxon>Portunidae</taxon>
        <taxon>Portuninae</taxon>
        <taxon>Portunus</taxon>
    </lineage>
</organism>
<name>A0A5B7J3H3_PORTR</name>
<proteinExistence type="predicted"/>
<evidence type="ECO:0000313" key="1">
    <source>
        <dbReference type="EMBL" id="MPC90712.1"/>
    </source>
</evidence>
<evidence type="ECO:0000313" key="2">
    <source>
        <dbReference type="Proteomes" id="UP000324222"/>
    </source>
</evidence>
<dbReference type="EMBL" id="VSRR010085316">
    <property type="protein sequence ID" value="MPC90712.1"/>
    <property type="molecule type" value="Genomic_DNA"/>
</dbReference>
<reference evidence="1 2" key="1">
    <citation type="submission" date="2019-05" db="EMBL/GenBank/DDBJ databases">
        <title>Another draft genome of Portunus trituberculatus and its Hox gene families provides insights of decapod evolution.</title>
        <authorList>
            <person name="Jeong J.-H."/>
            <person name="Song I."/>
            <person name="Kim S."/>
            <person name="Choi T."/>
            <person name="Kim D."/>
            <person name="Ryu S."/>
            <person name="Kim W."/>
        </authorList>
    </citation>
    <scope>NUCLEOTIDE SEQUENCE [LARGE SCALE GENOMIC DNA]</scope>
    <source>
        <tissue evidence="1">Muscle</tissue>
    </source>
</reference>
<protein>
    <submittedName>
        <fullName evidence="1">Uncharacterized protein</fullName>
    </submittedName>
</protein>
<keyword evidence="2" id="KW-1185">Reference proteome</keyword>
<dbReference type="AlphaFoldDB" id="A0A5B7J3H3"/>
<gene>
    <name evidence="1" type="ORF">E2C01_085709</name>
</gene>